<dbReference type="Gene3D" id="3.30.110.40">
    <property type="entry name" value="TusA-like domain"/>
    <property type="match status" value="1"/>
</dbReference>
<gene>
    <name evidence="3" type="ordered locus">Cphamn1_0648</name>
</gene>
<dbReference type="InterPro" id="IPR001455">
    <property type="entry name" value="TusA-like"/>
</dbReference>
<reference evidence="3" key="1">
    <citation type="submission" date="2008-06" db="EMBL/GenBank/DDBJ databases">
        <title>Complete sequence of Chlorobium phaeobacteroides BS1.</title>
        <authorList>
            <consortium name="US DOE Joint Genome Institute"/>
            <person name="Lucas S."/>
            <person name="Copeland A."/>
            <person name="Lapidus A."/>
            <person name="Glavina del Rio T."/>
            <person name="Dalin E."/>
            <person name="Tice H."/>
            <person name="Bruce D."/>
            <person name="Goodwin L."/>
            <person name="Pitluck S."/>
            <person name="Schmutz J."/>
            <person name="Larimer F."/>
            <person name="Land M."/>
            <person name="Hauser L."/>
            <person name="Kyrpides N."/>
            <person name="Ovchinnikova G."/>
            <person name="Li T."/>
            <person name="Liu Z."/>
            <person name="Zhao F."/>
            <person name="Overmann J."/>
            <person name="Bryant D.A."/>
            <person name="Richardson P."/>
        </authorList>
    </citation>
    <scope>NUCLEOTIDE SEQUENCE [LARGE SCALE GENOMIC DNA]</scope>
    <source>
        <strain evidence="3">BS1</strain>
    </source>
</reference>
<organism evidence="3">
    <name type="scientific">Chlorobium phaeobacteroides (strain BS1)</name>
    <dbReference type="NCBI Taxonomy" id="331678"/>
    <lineage>
        <taxon>Bacteria</taxon>
        <taxon>Pseudomonadati</taxon>
        <taxon>Chlorobiota</taxon>
        <taxon>Chlorobiia</taxon>
        <taxon>Chlorobiales</taxon>
        <taxon>Chlorobiaceae</taxon>
        <taxon>Chlorobium/Pelodictyon group</taxon>
        <taxon>Chlorobium</taxon>
    </lineage>
</organism>
<dbReference type="PANTHER" id="PTHR33279">
    <property type="entry name" value="SULFUR CARRIER PROTEIN YEDF-RELATED"/>
    <property type="match status" value="1"/>
</dbReference>
<protein>
    <submittedName>
        <fullName evidence="3">SirA family protein</fullName>
    </submittedName>
</protein>
<comment type="similarity">
    <text evidence="1">Belongs to the sulfur carrier protein TusA family.</text>
</comment>
<dbReference type="EMBL" id="CP001101">
    <property type="protein sequence ID" value="ACE03606.1"/>
    <property type="molecule type" value="Genomic_DNA"/>
</dbReference>
<dbReference type="InterPro" id="IPR036868">
    <property type="entry name" value="TusA-like_sf"/>
</dbReference>
<proteinExistence type="inferred from homology"/>
<dbReference type="Pfam" id="PF01206">
    <property type="entry name" value="TusA"/>
    <property type="match status" value="1"/>
</dbReference>
<name>B3EN76_CHLPB</name>
<dbReference type="SUPFAM" id="SSF64307">
    <property type="entry name" value="SirA-like"/>
    <property type="match status" value="1"/>
</dbReference>
<dbReference type="CDD" id="cd00291">
    <property type="entry name" value="SirA_YedF_YeeD"/>
    <property type="match status" value="1"/>
</dbReference>
<dbReference type="PANTHER" id="PTHR33279:SF19">
    <property type="entry name" value="SSL1707 PROTEIN"/>
    <property type="match status" value="1"/>
</dbReference>
<dbReference type="HOGENOM" id="CLU_165255_2_1_10"/>
<sequence length="82" mass="9205">MLHSIDITRERCPMTMVKVKLKLAQIEEGDILDVLLAEGEPLESVPRTAEEQGHRVEEMRKEGAYYHVIIRKQGAVASGSES</sequence>
<dbReference type="eggNOG" id="COG0425">
    <property type="taxonomic scope" value="Bacteria"/>
</dbReference>
<evidence type="ECO:0000259" key="2">
    <source>
        <dbReference type="Pfam" id="PF01206"/>
    </source>
</evidence>
<dbReference type="STRING" id="331678.Cphamn1_0648"/>
<accession>B3EN76</accession>
<dbReference type="AlphaFoldDB" id="B3EN76"/>
<dbReference type="KEGG" id="cpb:Cphamn1_0648"/>
<dbReference type="OrthoDB" id="9803707at2"/>
<feature type="domain" description="UPF0033" evidence="2">
    <location>
        <begin position="4"/>
        <end position="72"/>
    </location>
</feature>
<evidence type="ECO:0000313" key="3">
    <source>
        <dbReference type="EMBL" id="ACE03606.1"/>
    </source>
</evidence>
<evidence type="ECO:0000256" key="1">
    <source>
        <dbReference type="ARBA" id="ARBA00008984"/>
    </source>
</evidence>